<dbReference type="PANTHER" id="PTHR15711">
    <property type="entry name" value="RAP GTPASE-ACTIVATING PROTEIN"/>
    <property type="match status" value="1"/>
</dbReference>
<feature type="compositionally biased region" description="Polar residues" evidence="4">
    <location>
        <begin position="1205"/>
        <end position="1218"/>
    </location>
</feature>
<dbReference type="GeneID" id="6901093"/>
<feature type="region of interest" description="Disordered" evidence="4">
    <location>
        <begin position="66"/>
        <end position="97"/>
    </location>
</feature>
<dbReference type="Gene3D" id="2.10.110.10">
    <property type="entry name" value="Cysteine Rich Protein"/>
    <property type="match status" value="1"/>
</dbReference>
<dbReference type="Gene3D" id="3.30.710.10">
    <property type="entry name" value="Potassium Channel Kv1.1, Chain A"/>
    <property type="match status" value="1"/>
</dbReference>
<sequence>MSKLRHYRSMDQPSSSGCVAIRKKTMTAVCFVCNLPIMSHQVGLVWSGGNGWDDLVREQLEESTIRQRLGGRRDSAAQITTPPSTSPPPGLQRRRRSSLAQLTDILREWSGGTKQQTQQQQQQAQQQARNKGQLNRRETLADLARSLPWRTSTTDASTGAGGAGAGCSSSGGNITYIAPRKRRESSADSGIRSIRSRRESNTAEFVKHWNRRESTAVEELPPSHISVNVVVVEATKSASRRGSGESYLSSSRRDSNVAGRVTTPPPPPKNQVAKKRDSLAAPEFPNFRQEQRPSTSSAGSCHSDSVSVPLIQYHQQVDSACQALPPPTIITSSVTPPATSPTAPKGRRDSTTQCGRVNRRDSKAGHSPERAPRMNRLQRQATAFDESVLPGGSRRGSQPALSPDPPEDCERRASRRDSLSPDSASRGGRRDSRTHLSPDRTHERDGSPRRQTLRRQSSSAARHSPDSNSCGSSRDPSPCSRPPPLPTVEQNQRPAIRRQSTTEEILIARGFRRQSTTEEMIRCRNFRRQSSQSDDVCRYRGRRDSSAQIIDGTIGTMTVETTSTFFDSSTQTEPSPLYDNNHYHEECLRCNSCGLNLTGPNQKRARRFKNQILCDLHFADVALMECSDFMQQLRSFKPQSLGCAVARRKSSTTLIFPLPPQACSDEFCEEYPHNLMPTPGYWIECSRQKISMPTPHTIWDESDSEHEDIRAGSASDAYLERECSDLYEDDEDSEATPSPRKKTTIEEQWDQQGAFELISVEQETYEKYFYGTEHWNYFTSDEDLGPVILSIKQETLNGRDQFRILVRAGSYTVHGLIPASCVFADRYNREEVVRSLGKEVNLNPPLTLGQLPDTPEELLKLDQVFIKSELKVGVIFVKEDQYTEEQILDNNENSPLFDEFLTLLGDRVRLRGFDKYKGGLDTVHDLTGLFSVYTNWRNIEIMFHVSTLLPYEKHDPQKLQRKRHIGNDIVCVVFLEADNTRFSPACIKSHFLHTFILVRVSARIKHKPTRYEVSVVTRDEVGAYKPYLWEQSVFEKGPMFREWLLTKIVNGERASYSAPKFARMQERTRSQMLEDLVMNLSNHAETGQIPKPYRRGSWRPIGHMRPSSPLLDSVRDQFEDYDQLAKDFTRVFLNEEPSCLSNSHLFDVVFLVGQSKQKARFIGVRAILGVRSRVFQEMLYGIQTGFGSPQIPVAEIFARPAPSLVSPQNQKPKSNNYLTVPDSDSIRPKSVPSSPMVKRAFSRLGTITAGWGRSIRNKNSNQLNPDDKKKWISSTDYRDSKDKDKDKPGNNQLAVPRLSVCADAQKVDRAKLAQTEFNIIEFDPDTFRVLLDYLHTGTCPLTCVSIPGLLCAAEHYDLPELLQACFHHCKQFLRIEVVCPMLISLENYYWRYTSASELVNMILSFVESKAHALFKCPEFLHLSESMVQMIMCRELQTPEIRKFEAMLAWAQHKVAKLKNHPNKDTQFEFECIMERLTRDLNLCRISPSELLTVVLPSKSMKNERIMETLMVQVNLGTYRMPELDAYRQQLRQQESAEATVQVHRGG</sequence>
<feature type="compositionally biased region" description="Low complexity" evidence="4">
    <location>
        <begin position="115"/>
        <end position="128"/>
    </location>
</feature>
<feature type="region of interest" description="Disordered" evidence="4">
    <location>
        <begin position="236"/>
        <end position="278"/>
    </location>
</feature>
<dbReference type="SUPFAM" id="SSF54695">
    <property type="entry name" value="POZ domain"/>
    <property type="match status" value="1"/>
</dbReference>
<dbReference type="FunFam" id="3.40.50.11210:FF:000002">
    <property type="entry name" value="Signal-induced proliferation-associated 1-like protein 1"/>
    <property type="match status" value="1"/>
</dbReference>
<dbReference type="Bgee" id="FBgn0243698">
    <property type="expression patterns" value="Expressed in insect adult head"/>
</dbReference>
<evidence type="ECO:0000256" key="2">
    <source>
        <dbReference type="ARBA" id="ARBA00022553"/>
    </source>
</evidence>
<accession>A0A6I8VIU7</accession>
<dbReference type="eggNOG" id="ENOG502RC7F">
    <property type="taxonomic scope" value="Eukaryota"/>
</dbReference>
<feature type="compositionally biased region" description="Basic and acidic residues" evidence="4">
    <location>
        <begin position="66"/>
        <end position="75"/>
    </location>
</feature>
<dbReference type="PROSITE" id="PS50085">
    <property type="entry name" value="RAPGAP"/>
    <property type="match status" value="1"/>
</dbReference>
<protein>
    <submittedName>
        <fullName evidence="6">Uncharacterized protein rsh isoform X2</fullName>
    </submittedName>
</protein>
<keyword evidence="2" id="KW-0597">Phosphoprotein</keyword>
<dbReference type="GO" id="GO:0051056">
    <property type="term" value="P:regulation of small GTPase mediated signal transduction"/>
    <property type="evidence" value="ECO:0007669"/>
    <property type="project" value="InterPro"/>
</dbReference>
<gene>
    <name evidence="6" type="primary">rsh</name>
</gene>
<organism evidence="5 6">
    <name type="scientific">Drosophila pseudoobscura pseudoobscura</name>
    <name type="common">Fruit fly</name>
    <dbReference type="NCBI Taxonomy" id="46245"/>
    <lineage>
        <taxon>Eukaryota</taxon>
        <taxon>Metazoa</taxon>
        <taxon>Ecdysozoa</taxon>
        <taxon>Arthropoda</taxon>
        <taxon>Hexapoda</taxon>
        <taxon>Insecta</taxon>
        <taxon>Pterygota</taxon>
        <taxon>Neoptera</taxon>
        <taxon>Endopterygota</taxon>
        <taxon>Diptera</taxon>
        <taxon>Brachycera</taxon>
        <taxon>Muscomorpha</taxon>
        <taxon>Ephydroidea</taxon>
        <taxon>Drosophilidae</taxon>
        <taxon>Drosophila</taxon>
        <taxon>Sophophora</taxon>
    </lineage>
</organism>
<dbReference type="Proteomes" id="UP000001819">
    <property type="component" value="Chromosome X"/>
</dbReference>
<feature type="compositionally biased region" description="Basic and acidic residues" evidence="4">
    <location>
        <begin position="1265"/>
        <end position="1288"/>
    </location>
</feature>
<keyword evidence="5" id="KW-1185">Reference proteome</keyword>
<dbReference type="InterPro" id="IPR035974">
    <property type="entry name" value="Rap/Ran-GAP_sf"/>
</dbReference>
<evidence type="ECO:0000256" key="1">
    <source>
        <dbReference type="ARBA" id="ARBA00022468"/>
    </source>
</evidence>
<evidence type="ECO:0000256" key="4">
    <source>
        <dbReference type="SAM" id="MobiDB-lite"/>
    </source>
</evidence>
<dbReference type="SMART" id="SM00225">
    <property type="entry name" value="BTB"/>
    <property type="match status" value="1"/>
</dbReference>
<dbReference type="RefSeq" id="XP_015042280.1">
    <property type="nucleotide sequence ID" value="XM_015186794.2"/>
</dbReference>
<feature type="region of interest" description="Disordered" evidence="4">
    <location>
        <begin position="1204"/>
        <end position="1233"/>
    </location>
</feature>
<dbReference type="InterPro" id="IPR011333">
    <property type="entry name" value="SKP1/BTB/POZ_sf"/>
</dbReference>
<feature type="region of interest" description="Disordered" evidence="4">
    <location>
        <begin position="327"/>
        <end position="511"/>
    </location>
</feature>
<accession>A0A0R3P1Y7</accession>
<feature type="compositionally biased region" description="Polar residues" evidence="4">
    <location>
        <begin position="488"/>
        <end position="503"/>
    </location>
</feature>
<dbReference type="Pfam" id="PF00651">
    <property type="entry name" value="BTB"/>
    <property type="match status" value="1"/>
</dbReference>
<feature type="region of interest" description="Disordered" evidence="4">
    <location>
        <begin position="726"/>
        <end position="745"/>
    </location>
</feature>
<dbReference type="Gene3D" id="6.10.140.210">
    <property type="match status" value="1"/>
</dbReference>
<reference evidence="6" key="1">
    <citation type="submission" date="2025-08" db="UniProtKB">
        <authorList>
            <consortium name="RefSeq"/>
        </authorList>
    </citation>
    <scope>IDENTIFICATION</scope>
    <source>
        <strain evidence="6">MV-25-SWS-2005</strain>
        <tissue evidence="6">Whole body</tissue>
    </source>
</reference>
<dbReference type="Pfam" id="PF21022">
    <property type="entry name" value="Rap-GAP_dimer"/>
    <property type="match status" value="1"/>
</dbReference>
<dbReference type="InterPro" id="IPR000331">
    <property type="entry name" value="Rap/Ran_GAP_dom"/>
</dbReference>
<dbReference type="InterPro" id="IPR050989">
    <property type="entry name" value="Rap1_Ran_GAP"/>
</dbReference>
<dbReference type="PANTHER" id="PTHR15711:SF25">
    <property type="entry name" value="RADISH, ISOFORM I"/>
    <property type="match status" value="1"/>
</dbReference>
<evidence type="ECO:0000313" key="5">
    <source>
        <dbReference type="Proteomes" id="UP000001819"/>
    </source>
</evidence>
<dbReference type="Pfam" id="PF02145">
    <property type="entry name" value="Rap_GAP"/>
    <property type="match status" value="1"/>
</dbReference>
<dbReference type="InterPro" id="IPR000210">
    <property type="entry name" value="BTB/POZ_dom"/>
</dbReference>
<dbReference type="Gene3D" id="3.40.50.11210">
    <property type="entry name" value="Rap/Ran-GAP"/>
    <property type="match status" value="1"/>
</dbReference>
<feature type="compositionally biased region" description="Basic and acidic residues" evidence="4">
    <location>
        <begin position="428"/>
        <end position="448"/>
    </location>
</feature>
<feature type="compositionally biased region" description="Low complexity" evidence="4">
    <location>
        <begin position="329"/>
        <end position="344"/>
    </location>
</feature>
<dbReference type="GO" id="GO:0005737">
    <property type="term" value="C:cytoplasm"/>
    <property type="evidence" value="ECO:0007669"/>
    <property type="project" value="TreeGrafter"/>
</dbReference>
<dbReference type="GO" id="GO:0005096">
    <property type="term" value="F:GTPase activator activity"/>
    <property type="evidence" value="ECO:0007669"/>
    <property type="project" value="UniProtKB-KW"/>
</dbReference>
<dbReference type="SUPFAM" id="SSF111347">
    <property type="entry name" value="Rap/Ran-GAP"/>
    <property type="match status" value="1"/>
</dbReference>
<evidence type="ECO:0000256" key="3">
    <source>
        <dbReference type="ARBA" id="ARBA00023054"/>
    </source>
</evidence>
<proteinExistence type="predicted"/>
<feature type="region of interest" description="Disordered" evidence="4">
    <location>
        <begin position="111"/>
        <end position="202"/>
    </location>
</feature>
<feature type="compositionally biased region" description="Basic and acidic residues" evidence="4">
    <location>
        <begin position="358"/>
        <end position="372"/>
    </location>
</feature>
<feature type="compositionally biased region" description="Basic and acidic residues" evidence="4">
    <location>
        <begin position="408"/>
        <end position="419"/>
    </location>
</feature>
<feature type="region of interest" description="Disordered" evidence="4">
    <location>
        <begin position="1255"/>
        <end position="1292"/>
    </location>
</feature>
<keyword evidence="1" id="KW-0343">GTPase activation</keyword>
<evidence type="ECO:0000313" key="6">
    <source>
        <dbReference type="RefSeq" id="XP_015042280.1"/>
    </source>
</evidence>
<dbReference type="CDD" id="cd08368">
    <property type="entry name" value="LIM"/>
    <property type="match status" value="1"/>
</dbReference>
<dbReference type="ExpressionAtlas" id="A0A0R3P1Y7">
    <property type="expression patterns" value="baseline"/>
</dbReference>
<keyword evidence="3" id="KW-0175">Coiled coil</keyword>
<name>A0A0R3P1Y7_DROPS</name>
<feature type="compositionally biased region" description="Low complexity" evidence="4">
    <location>
        <begin position="469"/>
        <end position="478"/>
    </location>
</feature>